<evidence type="ECO:0000313" key="3">
    <source>
        <dbReference type="WBParaSite" id="Hba_20083"/>
    </source>
</evidence>
<dbReference type="SUPFAM" id="SSF50978">
    <property type="entry name" value="WD40 repeat-like"/>
    <property type="match status" value="1"/>
</dbReference>
<feature type="domain" description="HPS5-like beta-propeller" evidence="1">
    <location>
        <begin position="19"/>
        <end position="265"/>
    </location>
</feature>
<sequence>MSSTASTSSESDICPTHFLTELTSLDDLSFPTNSSKRIKFTCISASPRNLLLGTSTGTVYVFSRFATKNRNKLTQVPVHVFTTKDGPVNRLLVSNNEELVAVGSDSGRVSIAALGQNKQPANVIHTVAGDARKPDKVTSLCWSLDSKILYTGHASGVIHLHQLGVRYVFRPAFEVVASFEGEVVQLDSSGLRLLISTTTASHVFDMEEKKSYQVGKKSRNGKMGACFLTSRDVTVVSDGNQFLVAARPNGRLWESNQAGVVYRSEYF</sequence>
<dbReference type="AlphaFoldDB" id="A0A1I7XQL3"/>
<dbReference type="InterPro" id="IPR001680">
    <property type="entry name" value="WD40_rpt"/>
</dbReference>
<name>A0A1I7XQL3_HETBA</name>
<evidence type="ECO:0000313" key="2">
    <source>
        <dbReference type="Proteomes" id="UP000095283"/>
    </source>
</evidence>
<organism evidence="2 3">
    <name type="scientific">Heterorhabditis bacteriophora</name>
    <name type="common">Entomopathogenic nematode worm</name>
    <dbReference type="NCBI Taxonomy" id="37862"/>
    <lineage>
        <taxon>Eukaryota</taxon>
        <taxon>Metazoa</taxon>
        <taxon>Ecdysozoa</taxon>
        <taxon>Nematoda</taxon>
        <taxon>Chromadorea</taxon>
        <taxon>Rhabditida</taxon>
        <taxon>Rhabditina</taxon>
        <taxon>Rhabditomorpha</taxon>
        <taxon>Strongyloidea</taxon>
        <taxon>Heterorhabditidae</taxon>
        <taxon>Heterorhabditis</taxon>
    </lineage>
</organism>
<dbReference type="Gene3D" id="2.130.10.10">
    <property type="entry name" value="YVTN repeat-like/Quinoprotein amine dehydrogenase"/>
    <property type="match status" value="1"/>
</dbReference>
<proteinExistence type="predicted"/>
<dbReference type="InterPro" id="IPR056499">
    <property type="entry name" value="Beta-prop_HPS5-like"/>
</dbReference>
<protein>
    <submittedName>
        <fullName evidence="3">WD_REPEATS_REGION domain-containing protein</fullName>
    </submittedName>
</protein>
<dbReference type="Proteomes" id="UP000095283">
    <property type="component" value="Unplaced"/>
</dbReference>
<dbReference type="SMART" id="SM00320">
    <property type="entry name" value="WD40"/>
    <property type="match status" value="2"/>
</dbReference>
<dbReference type="Pfam" id="PF23756">
    <property type="entry name" value="Beta-prop_HPS5"/>
    <property type="match status" value="1"/>
</dbReference>
<keyword evidence="2" id="KW-1185">Reference proteome</keyword>
<dbReference type="GO" id="GO:0005737">
    <property type="term" value="C:cytoplasm"/>
    <property type="evidence" value="ECO:0007669"/>
    <property type="project" value="TreeGrafter"/>
</dbReference>
<accession>A0A1I7XQL3</accession>
<reference evidence="3" key="1">
    <citation type="submission" date="2016-11" db="UniProtKB">
        <authorList>
            <consortium name="WormBaseParasite"/>
        </authorList>
    </citation>
    <scope>IDENTIFICATION</scope>
</reference>
<evidence type="ECO:0000259" key="1">
    <source>
        <dbReference type="Pfam" id="PF23756"/>
    </source>
</evidence>
<dbReference type="PANTHER" id="PTHR23287:SF18">
    <property type="entry name" value="BLOC-2 COMPLEX MEMBER HPS5"/>
    <property type="match status" value="1"/>
</dbReference>
<dbReference type="InterPro" id="IPR015943">
    <property type="entry name" value="WD40/YVTN_repeat-like_dom_sf"/>
</dbReference>
<dbReference type="WBParaSite" id="Hba_20083">
    <property type="protein sequence ID" value="Hba_20083"/>
    <property type="gene ID" value="Hba_20083"/>
</dbReference>
<dbReference type="GO" id="GO:0048066">
    <property type="term" value="P:developmental pigmentation"/>
    <property type="evidence" value="ECO:0007669"/>
    <property type="project" value="TreeGrafter"/>
</dbReference>
<dbReference type="PANTHER" id="PTHR23287">
    <property type="entry name" value="RUBY-EYE2-LIKE PROTEIN"/>
    <property type="match status" value="1"/>
</dbReference>
<dbReference type="InterPro" id="IPR036322">
    <property type="entry name" value="WD40_repeat_dom_sf"/>
</dbReference>